<proteinExistence type="predicted"/>
<evidence type="ECO:0000313" key="6">
    <source>
        <dbReference type="EMBL" id="GAB1582168.1"/>
    </source>
</evidence>
<dbReference type="RefSeq" id="WP_407864864.1">
    <property type="nucleotide sequence ID" value="NZ_BAAFZP010000001.1"/>
</dbReference>
<protein>
    <submittedName>
        <fullName evidence="6">Class I poly(R)-hydroxyalkanoic acid synthase</fullName>
    </submittedName>
</protein>
<dbReference type="PANTHER" id="PTHR36837">
    <property type="entry name" value="POLY(3-HYDROXYALKANOATE) POLYMERASE SUBUNIT PHAC"/>
    <property type="match status" value="1"/>
</dbReference>
<dbReference type="Pfam" id="PF07167">
    <property type="entry name" value="PhaC_N"/>
    <property type="match status" value="1"/>
</dbReference>
<evidence type="ECO:0000259" key="5">
    <source>
        <dbReference type="Pfam" id="PF07167"/>
    </source>
</evidence>
<name>A0ABQ0GZR3_9HYPH</name>
<evidence type="ECO:0000256" key="1">
    <source>
        <dbReference type="ARBA" id="ARBA00004496"/>
    </source>
</evidence>
<keyword evidence="3" id="KW-0808">Transferase</keyword>
<dbReference type="SUPFAM" id="SSF53474">
    <property type="entry name" value="alpha/beta-Hydrolases"/>
    <property type="match status" value="1"/>
</dbReference>
<keyword evidence="4" id="KW-0012">Acyltransferase</keyword>
<evidence type="ECO:0000256" key="3">
    <source>
        <dbReference type="ARBA" id="ARBA00022679"/>
    </source>
</evidence>
<keyword evidence="7" id="KW-1185">Reference proteome</keyword>
<dbReference type="InterPro" id="IPR029058">
    <property type="entry name" value="AB_hydrolase_fold"/>
</dbReference>
<reference evidence="6 7" key="1">
    <citation type="submission" date="2024-10" db="EMBL/GenBank/DDBJ databases">
        <title>Isolation, draft genome sequencing and identification of Phyllobacterium sp. NSA23, isolated from leaf soil.</title>
        <authorList>
            <person name="Akita H."/>
        </authorList>
    </citation>
    <scope>NUCLEOTIDE SEQUENCE [LARGE SCALE GENOMIC DNA]</scope>
    <source>
        <strain evidence="6 7">NSA23</strain>
    </source>
</reference>
<evidence type="ECO:0000256" key="2">
    <source>
        <dbReference type="ARBA" id="ARBA00022490"/>
    </source>
</evidence>
<feature type="domain" description="Poly-beta-hydroxybutyrate polymerase N-terminal" evidence="5">
    <location>
        <begin position="121"/>
        <end position="293"/>
    </location>
</feature>
<sequence>MSDTGERSRKKPTDEPSLEDYLIRDPGSFALNLARMVEQAGKAAAAWIEPREKGLKSDLMAEPLADMVRTLSRLSEYWLSDSTRALEAQTHLFSSYLAIWANSIRRAAGESTEDIAAPDPKDKRFQDEDWSKNAFFDFLKQVYLVTARWALDLVEKAEGLDDHTRHKAAFYVRQLVNAASPTNFILTNPELFKETVAANGMNLVNGMRMLTEDIIAGKGDLRLRHTEYTHFRLGENVATTPGKVVARNDLAEIIQYAPVTDEVFKRPLLICPPWINKFYILDLSPEKSFIRWLVAQGHTVFVISWINPDERHAHKDWEAYIREGIQFALDTIGRRTGERKINAVGYCVGGTLLAAALALMAKEGDERVGSATFFTTQVDFEHAGDLKVFVDEAQVSALEEAMFRDGYLDGSKMLSAFNMLRSGDLIWPYVVNNYMKGKNPVPFDLLYWNADATRMSAANHSFYLRNCYLENRLARGKMVLARHRISLADIGIPVYNLAAKDDHIAPALSVFAGSQCFGGDVTYVLAGSGHIAGVINPPEKRKYQYWIGGKAEGNFADWLDQAQEHPGSWWPHWQEWIEARDAEKVSPRHLQDDDSQVLGDAPGSYVMIRI</sequence>
<comment type="caution">
    <text evidence="6">The sequence shown here is derived from an EMBL/GenBank/DDBJ whole genome shotgun (WGS) entry which is preliminary data.</text>
</comment>
<dbReference type="Proteomes" id="UP001628091">
    <property type="component" value="Unassembled WGS sequence"/>
</dbReference>
<dbReference type="InterPro" id="IPR051321">
    <property type="entry name" value="PHA/PHB_synthase"/>
</dbReference>
<dbReference type="PANTHER" id="PTHR36837:SF5">
    <property type="entry name" value="POLY-3-HYDROXYBUTYRATE SYNTHASE"/>
    <property type="match status" value="1"/>
</dbReference>
<dbReference type="InterPro" id="IPR010941">
    <property type="entry name" value="PhaC_N"/>
</dbReference>
<comment type="subcellular location">
    <subcellularLocation>
        <location evidence="1">Cytoplasm</location>
    </subcellularLocation>
</comment>
<dbReference type="InterPro" id="IPR010963">
    <property type="entry name" value="PHA_synth_I"/>
</dbReference>
<dbReference type="NCBIfam" id="TIGR01838">
    <property type="entry name" value="PHA_synth_I"/>
    <property type="match status" value="1"/>
</dbReference>
<keyword evidence="2" id="KW-0963">Cytoplasm</keyword>
<evidence type="ECO:0000313" key="7">
    <source>
        <dbReference type="Proteomes" id="UP001628091"/>
    </source>
</evidence>
<dbReference type="EMBL" id="BAAFZP010000001">
    <property type="protein sequence ID" value="GAB1582168.1"/>
    <property type="molecule type" value="Genomic_DNA"/>
</dbReference>
<dbReference type="Gene3D" id="3.40.50.1820">
    <property type="entry name" value="alpha/beta hydrolase"/>
    <property type="match status" value="1"/>
</dbReference>
<evidence type="ECO:0000256" key="4">
    <source>
        <dbReference type="ARBA" id="ARBA00023315"/>
    </source>
</evidence>
<gene>
    <name evidence="6" type="primary">phaC</name>
    <name evidence="6" type="ORF">PPNSA23_21110</name>
</gene>
<organism evidence="6 7">
    <name type="scientific">Phyllobacterium phragmitis</name>
    <dbReference type="NCBI Taxonomy" id="2670329"/>
    <lineage>
        <taxon>Bacteria</taxon>
        <taxon>Pseudomonadati</taxon>
        <taxon>Pseudomonadota</taxon>
        <taxon>Alphaproteobacteria</taxon>
        <taxon>Hyphomicrobiales</taxon>
        <taxon>Phyllobacteriaceae</taxon>
        <taxon>Phyllobacterium</taxon>
    </lineage>
</organism>
<accession>A0ABQ0GZR3</accession>